<comment type="cofactor">
    <cofactor evidence="1">
        <name>Mg(2+)</name>
        <dbReference type="ChEBI" id="CHEBI:18420"/>
    </cofactor>
</comment>
<feature type="domain" description="Polymerase nucleotidyl transferase" evidence="10">
    <location>
        <begin position="17"/>
        <end position="92"/>
    </location>
</feature>
<keyword evidence="4" id="KW-0548">Nucleotidyltransferase</keyword>
<keyword evidence="3" id="KW-0808">Transferase</keyword>
<keyword evidence="8" id="KW-0460">Magnesium</keyword>
<dbReference type="InterPro" id="IPR052038">
    <property type="entry name" value="Type-VII_TA_antitoxin"/>
</dbReference>
<accession>A0A2A6E0R1</accession>
<dbReference type="InterPro" id="IPR002934">
    <property type="entry name" value="Polymerase_NTP_transf_dom"/>
</dbReference>
<dbReference type="GO" id="GO:0016779">
    <property type="term" value="F:nucleotidyltransferase activity"/>
    <property type="evidence" value="ECO:0007669"/>
    <property type="project" value="UniProtKB-KW"/>
</dbReference>
<dbReference type="PANTHER" id="PTHR33571:SF12">
    <property type="entry name" value="BSL3053 PROTEIN"/>
    <property type="match status" value="1"/>
</dbReference>
<keyword evidence="6" id="KW-0547">Nucleotide-binding</keyword>
<evidence type="ECO:0000259" key="10">
    <source>
        <dbReference type="Pfam" id="PF01909"/>
    </source>
</evidence>
<dbReference type="PANTHER" id="PTHR33571">
    <property type="entry name" value="SSL8005 PROTEIN"/>
    <property type="match status" value="1"/>
</dbReference>
<evidence type="ECO:0000313" key="12">
    <source>
        <dbReference type="Proteomes" id="UP000243688"/>
    </source>
</evidence>
<comment type="similarity">
    <text evidence="9">Belongs to the MntA antitoxin family.</text>
</comment>
<dbReference type="CDD" id="cd05403">
    <property type="entry name" value="NT_KNTase_like"/>
    <property type="match status" value="1"/>
</dbReference>
<dbReference type="SUPFAM" id="SSF81301">
    <property type="entry name" value="Nucleotidyltransferase"/>
    <property type="match status" value="1"/>
</dbReference>
<dbReference type="EMBL" id="MOXJ01000014">
    <property type="protein sequence ID" value="PDO10512.1"/>
    <property type="molecule type" value="Genomic_DNA"/>
</dbReference>
<proteinExistence type="inferred from homology"/>
<keyword evidence="7" id="KW-0067">ATP-binding</keyword>
<evidence type="ECO:0000256" key="1">
    <source>
        <dbReference type="ARBA" id="ARBA00001946"/>
    </source>
</evidence>
<evidence type="ECO:0000313" key="11">
    <source>
        <dbReference type="EMBL" id="PDO10512.1"/>
    </source>
</evidence>
<dbReference type="InterPro" id="IPR043519">
    <property type="entry name" value="NT_sf"/>
</dbReference>
<evidence type="ECO:0000256" key="3">
    <source>
        <dbReference type="ARBA" id="ARBA00022679"/>
    </source>
</evidence>
<comment type="caution">
    <text evidence="11">The sequence shown here is derived from an EMBL/GenBank/DDBJ whole genome shotgun (WGS) entry which is preliminary data.</text>
</comment>
<keyword evidence="2" id="KW-1277">Toxin-antitoxin system</keyword>
<reference evidence="11 12" key="1">
    <citation type="submission" date="2016-12" db="EMBL/GenBank/DDBJ databases">
        <title>Candidatus Reconcilibacillus cellulovorans genome.</title>
        <authorList>
            <person name="Kolinko S."/>
            <person name="Wu Y.-W."/>
            <person name="Tachea F."/>
            <person name="Denzel E."/>
            <person name="Hiras J."/>
            <person name="Baecker N."/>
            <person name="Chan L.J."/>
            <person name="Eichorst S.A."/>
            <person name="Frey D."/>
            <person name="Adams P.D."/>
            <person name="Pray T."/>
            <person name="Tanjore D."/>
            <person name="Petzold C.J."/>
            <person name="Gladden J.M."/>
            <person name="Simmons B.A."/>
            <person name="Singer S.W."/>
        </authorList>
    </citation>
    <scope>NUCLEOTIDE SEQUENCE [LARGE SCALE GENOMIC DNA]</scope>
    <source>
        <strain evidence="11">JTherm</strain>
    </source>
</reference>
<dbReference type="AlphaFoldDB" id="A0A2A6E0R1"/>
<protein>
    <recommendedName>
        <fullName evidence="10">Polymerase nucleotidyl transferase domain-containing protein</fullName>
    </recommendedName>
</protein>
<evidence type="ECO:0000256" key="7">
    <source>
        <dbReference type="ARBA" id="ARBA00022840"/>
    </source>
</evidence>
<dbReference type="GO" id="GO:0005524">
    <property type="term" value="F:ATP binding"/>
    <property type="evidence" value="ECO:0007669"/>
    <property type="project" value="UniProtKB-KW"/>
</dbReference>
<dbReference type="GO" id="GO:0046872">
    <property type="term" value="F:metal ion binding"/>
    <property type="evidence" value="ECO:0007669"/>
    <property type="project" value="UniProtKB-KW"/>
</dbReference>
<evidence type="ECO:0000256" key="5">
    <source>
        <dbReference type="ARBA" id="ARBA00022723"/>
    </source>
</evidence>
<sequence length="96" mass="10841">MLEFLRNLKPLIFNTAQKYGVSNIRIFGSAVRNEMTPTSDVDLLVHADRDSGLTLFALARLEEELEQLIGRPVDVVLDDALSPSIRERILQEVHPL</sequence>
<dbReference type="Pfam" id="PF01909">
    <property type="entry name" value="NTP_transf_2"/>
    <property type="match status" value="1"/>
</dbReference>
<keyword evidence="5" id="KW-0479">Metal-binding</keyword>
<organism evidence="11 12">
    <name type="scientific">Candidatus Reconcilbacillus cellulovorans</name>
    <dbReference type="NCBI Taxonomy" id="1906605"/>
    <lineage>
        <taxon>Bacteria</taxon>
        <taxon>Bacillati</taxon>
        <taxon>Bacillota</taxon>
        <taxon>Bacilli</taxon>
        <taxon>Bacillales</taxon>
        <taxon>Paenibacillaceae</taxon>
        <taxon>Candidatus Reconcilbacillus</taxon>
    </lineage>
</organism>
<evidence type="ECO:0000256" key="8">
    <source>
        <dbReference type="ARBA" id="ARBA00022842"/>
    </source>
</evidence>
<evidence type="ECO:0000256" key="9">
    <source>
        <dbReference type="ARBA" id="ARBA00038276"/>
    </source>
</evidence>
<dbReference type="Proteomes" id="UP000243688">
    <property type="component" value="Unassembled WGS sequence"/>
</dbReference>
<evidence type="ECO:0000256" key="4">
    <source>
        <dbReference type="ARBA" id="ARBA00022695"/>
    </source>
</evidence>
<dbReference type="Gene3D" id="3.30.460.10">
    <property type="entry name" value="Beta Polymerase, domain 2"/>
    <property type="match status" value="1"/>
</dbReference>
<name>A0A2A6E0R1_9BACL</name>
<evidence type="ECO:0000256" key="2">
    <source>
        <dbReference type="ARBA" id="ARBA00022649"/>
    </source>
</evidence>
<evidence type="ECO:0000256" key="6">
    <source>
        <dbReference type="ARBA" id="ARBA00022741"/>
    </source>
</evidence>
<gene>
    <name evidence="11" type="ORF">BLM47_06905</name>
</gene>